<evidence type="ECO:0000313" key="5">
    <source>
        <dbReference type="Proteomes" id="UP000178098"/>
    </source>
</evidence>
<protein>
    <recommendedName>
        <fullName evidence="3">N-acetyltransferase domain-containing protein</fullName>
    </recommendedName>
</protein>
<dbReference type="Pfam" id="PF00583">
    <property type="entry name" value="Acetyltransf_1"/>
    <property type="match status" value="1"/>
</dbReference>
<comment type="caution">
    <text evidence="4">The sequence shown here is derived from an EMBL/GenBank/DDBJ whole genome shotgun (WGS) entry which is preliminary data.</text>
</comment>
<dbReference type="InterPro" id="IPR016181">
    <property type="entry name" value="Acyl_CoA_acyltransferase"/>
</dbReference>
<evidence type="ECO:0000313" key="4">
    <source>
        <dbReference type="EMBL" id="OGK30107.1"/>
    </source>
</evidence>
<dbReference type="AlphaFoldDB" id="A0A1F7HFU2"/>
<sequence>MKITKATKDDWKVIQQLNSQVFLNDEDHDDDLDLSWPFSEAGIKYYKNLADGSYGHCLIVCIEDEPVGYVALAIKDFGYRKSKYVEVENIGVCPEHRSKGIGESLICASEEWALKQGAKKLYVAAYWKNKKAIQFYKRNGFEEIGLELEKEL</sequence>
<dbReference type="InterPro" id="IPR051556">
    <property type="entry name" value="N-term/lysine_N-AcTrnsfr"/>
</dbReference>
<evidence type="ECO:0000259" key="3">
    <source>
        <dbReference type="PROSITE" id="PS51186"/>
    </source>
</evidence>
<keyword evidence="1" id="KW-0808">Transferase</keyword>
<dbReference type="PROSITE" id="PS51186">
    <property type="entry name" value="GNAT"/>
    <property type="match status" value="1"/>
</dbReference>
<feature type="domain" description="N-acetyltransferase" evidence="3">
    <location>
        <begin position="1"/>
        <end position="152"/>
    </location>
</feature>
<reference evidence="4 5" key="1">
    <citation type="journal article" date="2016" name="Nat. Commun.">
        <title>Thousands of microbial genomes shed light on interconnected biogeochemical processes in an aquifer system.</title>
        <authorList>
            <person name="Anantharaman K."/>
            <person name="Brown C.T."/>
            <person name="Hug L.A."/>
            <person name="Sharon I."/>
            <person name="Castelle C.J."/>
            <person name="Probst A.J."/>
            <person name="Thomas B.C."/>
            <person name="Singh A."/>
            <person name="Wilkins M.J."/>
            <person name="Karaoz U."/>
            <person name="Brodie E.L."/>
            <person name="Williams K.H."/>
            <person name="Hubbard S.S."/>
            <person name="Banfield J.F."/>
        </authorList>
    </citation>
    <scope>NUCLEOTIDE SEQUENCE [LARGE SCALE GENOMIC DNA]</scope>
</reference>
<gene>
    <name evidence="4" type="ORF">A3D08_00290</name>
</gene>
<dbReference type="InterPro" id="IPR000182">
    <property type="entry name" value="GNAT_dom"/>
</dbReference>
<dbReference type="Proteomes" id="UP000178098">
    <property type="component" value="Unassembled WGS sequence"/>
</dbReference>
<dbReference type="SUPFAM" id="SSF55729">
    <property type="entry name" value="Acyl-CoA N-acyltransferases (Nat)"/>
    <property type="match status" value="1"/>
</dbReference>
<proteinExistence type="predicted"/>
<dbReference type="CDD" id="cd04301">
    <property type="entry name" value="NAT_SF"/>
    <property type="match status" value="1"/>
</dbReference>
<dbReference type="PANTHER" id="PTHR42919:SF8">
    <property type="entry name" value="N-ALPHA-ACETYLTRANSFERASE 50"/>
    <property type="match status" value="1"/>
</dbReference>
<keyword evidence="2" id="KW-0012">Acyltransferase</keyword>
<accession>A0A1F7HFU2</accession>
<name>A0A1F7HFU2_9BACT</name>
<dbReference type="EMBL" id="MFZT01000034">
    <property type="protein sequence ID" value="OGK30107.1"/>
    <property type="molecule type" value="Genomic_DNA"/>
</dbReference>
<organism evidence="4 5">
    <name type="scientific">Candidatus Roizmanbacteria bacterium RIFCSPHIGHO2_02_FULL_43_11</name>
    <dbReference type="NCBI Taxonomy" id="1802043"/>
    <lineage>
        <taxon>Bacteria</taxon>
        <taxon>Candidatus Roizmaniibacteriota</taxon>
    </lineage>
</organism>
<dbReference type="Gene3D" id="3.40.630.30">
    <property type="match status" value="1"/>
</dbReference>
<dbReference type="PANTHER" id="PTHR42919">
    <property type="entry name" value="N-ALPHA-ACETYLTRANSFERASE"/>
    <property type="match status" value="1"/>
</dbReference>
<evidence type="ECO:0000256" key="2">
    <source>
        <dbReference type="ARBA" id="ARBA00023315"/>
    </source>
</evidence>
<evidence type="ECO:0000256" key="1">
    <source>
        <dbReference type="ARBA" id="ARBA00022679"/>
    </source>
</evidence>
<dbReference type="GO" id="GO:0016747">
    <property type="term" value="F:acyltransferase activity, transferring groups other than amino-acyl groups"/>
    <property type="evidence" value="ECO:0007669"/>
    <property type="project" value="InterPro"/>
</dbReference>